<dbReference type="InterPro" id="IPR036610">
    <property type="entry name" value="PEBP-like_sf"/>
</dbReference>
<dbReference type="Gene3D" id="3.90.280.10">
    <property type="entry name" value="PEBP-like"/>
    <property type="match status" value="1"/>
</dbReference>
<dbReference type="InterPro" id="IPR008914">
    <property type="entry name" value="PEBP"/>
</dbReference>
<keyword evidence="1" id="KW-0732">Signal</keyword>
<name>A0A2T9ZDV1_9FUNG</name>
<accession>A0A2T9ZDV1</accession>
<organism evidence="2 3">
    <name type="scientific">Smittium megazygosporum</name>
    <dbReference type="NCBI Taxonomy" id="133381"/>
    <lineage>
        <taxon>Eukaryota</taxon>
        <taxon>Fungi</taxon>
        <taxon>Fungi incertae sedis</taxon>
        <taxon>Zoopagomycota</taxon>
        <taxon>Kickxellomycotina</taxon>
        <taxon>Harpellomycetes</taxon>
        <taxon>Harpellales</taxon>
        <taxon>Legeriomycetaceae</taxon>
        <taxon>Smittium</taxon>
    </lineage>
</organism>
<dbReference type="PANTHER" id="PTHR11362:SF82">
    <property type="entry name" value="PHOSPHATIDYLETHANOLAMINE-BINDING PROTEIN 4"/>
    <property type="match status" value="1"/>
</dbReference>
<keyword evidence="3" id="KW-1185">Reference proteome</keyword>
<dbReference type="Pfam" id="PF01161">
    <property type="entry name" value="PBP"/>
    <property type="match status" value="1"/>
</dbReference>
<dbReference type="STRING" id="133381.A0A2T9ZDV1"/>
<evidence type="ECO:0008006" key="4">
    <source>
        <dbReference type="Google" id="ProtNLM"/>
    </source>
</evidence>
<dbReference type="Proteomes" id="UP000245609">
    <property type="component" value="Unassembled WGS sequence"/>
</dbReference>
<proteinExistence type="predicted"/>
<comment type="caution">
    <text evidence="2">The sequence shown here is derived from an EMBL/GenBank/DDBJ whole genome shotgun (WGS) entry which is preliminary data.</text>
</comment>
<dbReference type="OrthoDB" id="2506647at2759"/>
<sequence>MKFYIALGLLSVFARVNGQALDRDDADDIVEELREGGLIPSVIPASFVPTTHLNVTYVGRLMDFGTEYFPYRNETDSVPEISYVAEPNSYYTVALVDPDAPSRADPYRAQVRHWLSVNIPMTDITRGNSTATPYLRPAPFAGCGRKRFVYVLAKQPGELPELTVPQARPNFDFAKFAADNNMTIVGANYFEVESLPGATCAPN</sequence>
<dbReference type="InterPro" id="IPR035810">
    <property type="entry name" value="PEBP_euk"/>
</dbReference>
<dbReference type="PANTHER" id="PTHR11362">
    <property type="entry name" value="PHOSPHATIDYLETHANOLAMINE-BINDING PROTEIN"/>
    <property type="match status" value="1"/>
</dbReference>
<evidence type="ECO:0000313" key="2">
    <source>
        <dbReference type="EMBL" id="PVV02761.1"/>
    </source>
</evidence>
<protein>
    <recommendedName>
        <fullName evidence="4">Phosphatidylethanolamine-binding protein</fullName>
    </recommendedName>
</protein>
<evidence type="ECO:0000313" key="3">
    <source>
        <dbReference type="Proteomes" id="UP000245609"/>
    </source>
</evidence>
<dbReference type="CDD" id="cd00866">
    <property type="entry name" value="PEBP_euk"/>
    <property type="match status" value="1"/>
</dbReference>
<reference evidence="2 3" key="1">
    <citation type="journal article" date="2018" name="MBio">
        <title>Comparative Genomics Reveals the Core Gene Toolbox for the Fungus-Insect Symbiosis.</title>
        <authorList>
            <person name="Wang Y."/>
            <person name="Stata M."/>
            <person name="Wang W."/>
            <person name="Stajich J.E."/>
            <person name="White M.M."/>
            <person name="Moncalvo J.M."/>
        </authorList>
    </citation>
    <scope>NUCLEOTIDE SEQUENCE [LARGE SCALE GENOMIC DNA]</scope>
    <source>
        <strain evidence="2 3">SC-DP-2</strain>
    </source>
</reference>
<feature type="signal peptide" evidence="1">
    <location>
        <begin position="1"/>
        <end position="18"/>
    </location>
</feature>
<dbReference type="SUPFAM" id="SSF49777">
    <property type="entry name" value="PEBP-like"/>
    <property type="match status" value="1"/>
</dbReference>
<dbReference type="EMBL" id="MBFS01000340">
    <property type="protein sequence ID" value="PVV02761.1"/>
    <property type="molecule type" value="Genomic_DNA"/>
</dbReference>
<dbReference type="AlphaFoldDB" id="A0A2T9ZDV1"/>
<gene>
    <name evidence="2" type="ORF">BB560_002772</name>
</gene>
<feature type="chain" id="PRO_5015638830" description="Phosphatidylethanolamine-binding protein" evidence="1">
    <location>
        <begin position="19"/>
        <end position="203"/>
    </location>
</feature>
<evidence type="ECO:0000256" key="1">
    <source>
        <dbReference type="SAM" id="SignalP"/>
    </source>
</evidence>